<keyword evidence="3" id="KW-1185">Reference proteome</keyword>
<keyword evidence="2" id="KW-0808">Transferase</keyword>
<evidence type="ECO:0000313" key="2">
    <source>
        <dbReference type="EMBL" id="MBB4122183.1"/>
    </source>
</evidence>
<dbReference type="RefSeq" id="WP_183485986.1">
    <property type="nucleotide sequence ID" value="NZ_JACIDZ010000006.1"/>
</dbReference>
<feature type="transmembrane region" description="Helical" evidence="1">
    <location>
        <begin position="78"/>
        <end position="96"/>
    </location>
</feature>
<keyword evidence="1" id="KW-1133">Transmembrane helix</keyword>
<accession>A0A7W6KLQ6</accession>
<keyword evidence="1" id="KW-0472">Membrane</keyword>
<name>A0A7W6KLQ6_9HYPH</name>
<protein>
    <submittedName>
        <fullName evidence="2">Phosphoglycerol transferase MdoB-like AlkP superfamily enzyme</fullName>
    </submittedName>
</protein>
<feature type="transmembrane region" description="Helical" evidence="1">
    <location>
        <begin position="108"/>
        <end position="127"/>
    </location>
</feature>
<organism evidence="2 3">
    <name type="scientific">Martelella radicis</name>
    <dbReference type="NCBI Taxonomy" id="1397476"/>
    <lineage>
        <taxon>Bacteria</taxon>
        <taxon>Pseudomonadati</taxon>
        <taxon>Pseudomonadota</taxon>
        <taxon>Alphaproteobacteria</taxon>
        <taxon>Hyphomicrobiales</taxon>
        <taxon>Aurantimonadaceae</taxon>
        <taxon>Martelella</taxon>
    </lineage>
</organism>
<feature type="transmembrane region" description="Helical" evidence="1">
    <location>
        <begin position="37"/>
        <end position="58"/>
    </location>
</feature>
<dbReference type="EMBL" id="JACIDZ010000006">
    <property type="protein sequence ID" value="MBB4122183.1"/>
    <property type="molecule type" value="Genomic_DNA"/>
</dbReference>
<reference evidence="2 3" key="1">
    <citation type="submission" date="2020-08" db="EMBL/GenBank/DDBJ databases">
        <title>Genomic Encyclopedia of Type Strains, Phase IV (KMG-IV): sequencing the most valuable type-strain genomes for metagenomic binning, comparative biology and taxonomic classification.</title>
        <authorList>
            <person name="Goeker M."/>
        </authorList>
    </citation>
    <scope>NUCLEOTIDE SEQUENCE [LARGE SCALE GENOMIC DNA]</scope>
    <source>
        <strain evidence="2 3">DSM 28101</strain>
    </source>
</reference>
<evidence type="ECO:0000256" key="1">
    <source>
        <dbReference type="SAM" id="Phobius"/>
    </source>
</evidence>
<proteinExistence type="predicted"/>
<dbReference type="GO" id="GO:0016740">
    <property type="term" value="F:transferase activity"/>
    <property type="evidence" value="ECO:0007669"/>
    <property type="project" value="UniProtKB-KW"/>
</dbReference>
<gene>
    <name evidence="2" type="ORF">GGR30_002112</name>
</gene>
<comment type="caution">
    <text evidence="2">The sequence shown here is derived from an EMBL/GenBank/DDBJ whole genome shotgun (WGS) entry which is preliminary data.</text>
</comment>
<sequence>MTNNRATRRYFSVMFPALVVFLATSFAINRVSDHTPHVSVAIMGLMAIAIAALLAFFWAHLRYVREIDEFLRIIQIRAIIAGLAVVFSLATALGYLELYGDVDTISLFWLNPIYWLSYAVAALYLTWRETGSLG</sequence>
<keyword evidence="1" id="KW-0812">Transmembrane</keyword>
<dbReference type="AlphaFoldDB" id="A0A7W6KLQ6"/>
<evidence type="ECO:0000313" key="3">
    <source>
        <dbReference type="Proteomes" id="UP000530571"/>
    </source>
</evidence>
<dbReference type="Proteomes" id="UP000530571">
    <property type="component" value="Unassembled WGS sequence"/>
</dbReference>